<keyword evidence="2" id="KW-1185">Reference proteome</keyword>
<dbReference type="RefSeq" id="XP_008020130.1">
    <property type="nucleotide sequence ID" value="XM_008021939.1"/>
</dbReference>
<organism evidence="1 2">
    <name type="scientific">Exserohilum turcicum (strain 28A)</name>
    <name type="common">Northern leaf blight fungus</name>
    <name type="synonym">Setosphaeria turcica</name>
    <dbReference type="NCBI Taxonomy" id="671987"/>
    <lineage>
        <taxon>Eukaryota</taxon>
        <taxon>Fungi</taxon>
        <taxon>Dikarya</taxon>
        <taxon>Ascomycota</taxon>
        <taxon>Pezizomycotina</taxon>
        <taxon>Dothideomycetes</taxon>
        <taxon>Pleosporomycetidae</taxon>
        <taxon>Pleosporales</taxon>
        <taxon>Pleosporineae</taxon>
        <taxon>Pleosporaceae</taxon>
        <taxon>Exserohilum</taxon>
    </lineage>
</organism>
<dbReference type="HOGENOM" id="CLU_1788006_0_0_1"/>
<dbReference type="AlphaFoldDB" id="R0KGY6"/>
<name>R0KGY6_EXST2</name>
<evidence type="ECO:0000313" key="1">
    <source>
        <dbReference type="EMBL" id="EOA92113.1"/>
    </source>
</evidence>
<accession>R0KGY6</accession>
<reference evidence="1 2" key="1">
    <citation type="journal article" date="2012" name="PLoS Pathog.">
        <title>Diverse lifestyles and strategies of plant pathogenesis encoded in the genomes of eighteen Dothideomycetes fungi.</title>
        <authorList>
            <person name="Ohm R.A."/>
            <person name="Feau N."/>
            <person name="Henrissat B."/>
            <person name="Schoch C.L."/>
            <person name="Horwitz B.A."/>
            <person name="Barry K.W."/>
            <person name="Condon B.J."/>
            <person name="Copeland A.C."/>
            <person name="Dhillon B."/>
            <person name="Glaser F."/>
            <person name="Hesse C.N."/>
            <person name="Kosti I."/>
            <person name="LaButti K."/>
            <person name="Lindquist E.A."/>
            <person name="Lucas S."/>
            <person name="Salamov A.A."/>
            <person name="Bradshaw R.E."/>
            <person name="Ciuffetti L."/>
            <person name="Hamelin R.C."/>
            <person name="Kema G.H.J."/>
            <person name="Lawrence C."/>
            <person name="Scott J.A."/>
            <person name="Spatafora J.W."/>
            <person name="Turgeon B.G."/>
            <person name="de Wit P.J.G.M."/>
            <person name="Zhong S."/>
            <person name="Goodwin S.B."/>
            <person name="Grigoriev I.V."/>
        </authorList>
    </citation>
    <scope>NUCLEOTIDE SEQUENCE [LARGE SCALE GENOMIC DNA]</scope>
    <source>
        <strain evidence="2">28A</strain>
    </source>
</reference>
<dbReference type="EMBL" id="KB908481">
    <property type="protein sequence ID" value="EOA92113.1"/>
    <property type="molecule type" value="Genomic_DNA"/>
</dbReference>
<sequence>MADTSCKLPATHILQNSFSPAFHHALVANHATNHPANFLQLVESQVELVTGLDIHGTWPDSIAHFLCVFDTVFSERAKQQIVQNMRCFEQTSDMSADALIGHLTFSGWVRRLVEQMDRCDEVGAGAAKMSLDGGTRGSLMRGKCK</sequence>
<proteinExistence type="predicted"/>
<protein>
    <submittedName>
        <fullName evidence="1">Uncharacterized protein</fullName>
    </submittedName>
</protein>
<dbReference type="Proteomes" id="UP000016935">
    <property type="component" value="Unassembled WGS sequence"/>
</dbReference>
<gene>
    <name evidence="1" type="ORF">SETTUDRAFT_18766</name>
</gene>
<reference evidence="1 2" key="2">
    <citation type="journal article" date="2013" name="PLoS Genet.">
        <title>Comparative genome structure, secondary metabolite, and effector coding capacity across Cochliobolus pathogens.</title>
        <authorList>
            <person name="Condon B.J."/>
            <person name="Leng Y."/>
            <person name="Wu D."/>
            <person name="Bushley K.E."/>
            <person name="Ohm R.A."/>
            <person name="Otillar R."/>
            <person name="Martin J."/>
            <person name="Schackwitz W."/>
            <person name="Grimwood J."/>
            <person name="MohdZainudin N."/>
            <person name="Xue C."/>
            <person name="Wang R."/>
            <person name="Manning V.A."/>
            <person name="Dhillon B."/>
            <person name="Tu Z.J."/>
            <person name="Steffenson B.J."/>
            <person name="Salamov A."/>
            <person name="Sun H."/>
            <person name="Lowry S."/>
            <person name="LaButti K."/>
            <person name="Han J."/>
            <person name="Copeland A."/>
            <person name="Lindquist E."/>
            <person name="Barry K."/>
            <person name="Schmutz J."/>
            <person name="Baker S.E."/>
            <person name="Ciuffetti L.M."/>
            <person name="Grigoriev I.V."/>
            <person name="Zhong S."/>
            <person name="Turgeon B.G."/>
        </authorList>
    </citation>
    <scope>NUCLEOTIDE SEQUENCE [LARGE SCALE GENOMIC DNA]</scope>
    <source>
        <strain evidence="2">28A</strain>
    </source>
</reference>
<evidence type="ECO:0000313" key="2">
    <source>
        <dbReference type="Proteomes" id="UP000016935"/>
    </source>
</evidence>
<dbReference type="GeneID" id="19402132"/>